<name>A0A0W8FA79_9ZZZZ</name>
<protein>
    <submittedName>
        <fullName evidence="1">Uncharacterized protein</fullName>
    </submittedName>
</protein>
<gene>
    <name evidence="1" type="ORF">ASZ90_012544</name>
</gene>
<comment type="caution">
    <text evidence="1">The sequence shown here is derived from an EMBL/GenBank/DDBJ whole genome shotgun (WGS) entry which is preliminary data.</text>
</comment>
<organism evidence="1">
    <name type="scientific">hydrocarbon metagenome</name>
    <dbReference type="NCBI Taxonomy" id="938273"/>
    <lineage>
        <taxon>unclassified sequences</taxon>
        <taxon>metagenomes</taxon>
        <taxon>ecological metagenomes</taxon>
    </lineage>
</organism>
<dbReference type="AlphaFoldDB" id="A0A0W8FA79"/>
<dbReference type="EMBL" id="LNQE01001422">
    <property type="protein sequence ID" value="KUG17771.1"/>
    <property type="molecule type" value="Genomic_DNA"/>
</dbReference>
<reference evidence="1" key="1">
    <citation type="journal article" date="2015" name="Proc. Natl. Acad. Sci. U.S.A.">
        <title>Networks of energetic and metabolic interactions define dynamics in microbial communities.</title>
        <authorList>
            <person name="Embree M."/>
            <person name="Liu J.K."/>
            <person name="Al-Bassam M.M."/>
            <person name="Zengler K."/>
        </authorList>
    </citation>
    <scope>NUCLEOTIDE SEQUENCE</scope>
</reference>
<sequence length="38" mass="4601">MRLSGTKDFRLKFQSDEMISMNAHIEKSFLLFREFLAY</sequence>
<proteinExistence type="predicted"/>
<accession>A0A0W8FA79</accession>
<evidence type="ECO:0000313" key="1">
    <source>
        <dbReference type="EMBL" id="KUG17771.1"/>
    </source>
</evidence>